<dbReference type="RefSeq" id="XP_019862626.1">
    <property type="nucleotide sequence ID" value="XM_020007067.1"/>
</dbReference>
<proteinExistence type="predicted"/>
<name>A0AAN0JZH7_AMPQE</name>
<reference evidence="3" key="1">
    <citation type="journal article" date="2010" name="Nature">
        <title>The Amphimedon queenslandica genome and the evolution of animal complexity.</title>
        <authorList>
            <person name="Srivastava M."/>
            <person name="Simakov O."/>
            <person name="Chapman J."/>
            <person name="Fahey B."/>
            <person name="Gauthier M.E."/>
            <person name="Mitros T."/>
            <person name="Richards G.S."/>
            <person name="Conaco C."/>
            <person name="Dacre M."/>
            <person name="Hellsten U."/>
            <person name="Larroux C."/>
            <person name="Putnam N.H."/>
            <person name="Stanke M."/>
            <person name="Adamska M."/>
            <person name="Darling A."/>
            <person name="Degnan S.M."/>
            <person name="Oakley T.H."/>
            <person name="Plachetzki D.C."/>
            <person name="Zhai Y."/>
            <person name="Adamski M."/>
            <person name="Calcino A."/>
            <person name="Cummins S.F."/>
            <person name="Goodstein D.M."/>
            <person name="Harris C."/>
            <person name="Jackson D.J."/>
            <person name="Leys S.P."/>
            <person name="Shu S."/>
            <person name="Woodcroft B.J."/>
            <person name="Vervoort M."/>
            <person name="Kosik K.S."/>
            <person name="Manning G."/>
            <person name="Degnan B.M."/>
            <person name="Rokhsar D.S."/>
        </authorList>
    </citation>
    <scope>NUCLEOTIDE SEQUENCE [LARGE SCALE GENOMIC DNA]</scope>
</reference>
<dbReference type="AlphaFoldDB" id="A0AAN0JZH7"/>
<evidence type="ECO:0000313" key="3">
    <source>
        <dbReference type="Proteomes" id="UP000007879"/>
    </source>
</evidence>
<feature type="compositionally biased region" description="Polar residues" evidence="1">
    <location>
        <begin position="90"/>
        <end position="101"/>
    </location>
</feature>
<protein>
    <submittedName>
        <fullName evidence="2">Uncharacterized protein</fullName>
    </submittedName>
</protein>
<organism evidence="2 3">
    <name type="scientific">Amphimedon queenslandica</name>
    <name type="common">Sponge</name>
    <dbReference type="NCBI Taxonomy" id="400682"/>
    <lineage>
        <taxon>Eukaryota</taxon>
        <taxon>Metazoa</taxon>
        <taxon>Porifera</taxon>
        <taxon>Demospongiae</taxon>
        <taxon>Heteroscleromorpha</taxon>
        <taxon>Haplosclerida</taxon>
        <taxon>Niphatidae</taxon>
        <taxon>Amphimedon</taxon>
    </lineage>
</organism>
<accession>A0AAN0JZH7</accession>
<sequence length="117" mass="12748">MMTNDHPSWRSLCLALCAISVGHPRLAKRIGEKHPIKPAQQYNEPFDEEASSQSAIPTTRTTSTASPSHSTAPSPKQYQSYSKPVEEVSQGGSVLSRTSDVYQEPYQQKGAGSTELV</sequence>
<dbReference type="EnsemblMetazoa" id="XM_020007067.1">
    <property type="protein sequence ID" value="XP_019862626.1"/>
    <property type="gene ID" value="LOC109591310"/>
</dbReference>
<keyword evidence="3" id="KW-1185">Reference proteome</keyword>
<feature type="region of interest" description="Disordered" evidence="1">
    <location>
        <begin position="28"/>
        <end position="117"/>
    </location>
</feature>
<dbReference type="Proteomes" id="UP000007879">
    <property type="component" value="Unassembled WGS sequence"/>
</dbReference>
<dbReference type="KEGG" id="aqu:109591310"/>
<dbReference type="GeneID" id="109591310"/>
<evidence type="ECO:0000313" key="2">
    <source>
        <dbReference type="EnsemblMetazoa" id="XP_019862626.1"/>
    </source>
</evidence>
<evidence type="ECO:0000256" key="1">
    <source>
        <dbReference type="SAM" id="MobiDB-lite"/>
    </source>
</evidence>
<feature type="compositionally biased region" description="Low complexity" evidence="1">
    <location>
        <begin position="54"/>
        <end position="75"/>
    </location>
</feature>
<reference evidence="2" key="2">
    <citation type="submission" date="2024-06" db="UniProtKB">
        <authorList>
            <consortium name="EnsemblMetazoa"/>
        </authorList>
    </citation>
    <scope>IDENTIFICATION</scope>
</reference>